<dbReference type="GO" id="GO:0045211">
    <property type="term" value="C:postsynaptic membrane"/>
    <property type="evidence" value="ECO:0007669"/>
    <property type="project" value="TreeGrafter"/>
</dbReference>
<protein>
    <recommendedName>
        <fullName evidence="13">Ion transport domain-containing protein</fullName>
    </recommendedName>
</protein>
<keyword evidence="12" id="KW-0732">Signal</keyword>
<evidence type="ECO:0000256" key="5">
    <source>
        <dbReference type="ARBA" id="ARBA00022826"/>
    </source>
</evidence>
<evidence type="ECO:0000256" key="11">
    <source>
        <dbReference type="SAM" id="Phobius"/>
    </source>
</evidence>
<comment type="subcellular location">
    <subcellularLocation>
        <location evidence="1">Membrane</location>
        <topology evidence="1">Multi-pass membrane protein</topology>
    </subcellularLocation>
</comment>
<dbReference type="Proteomes" id="UP000593567">
    <property type="component" value="Unassembled WGS sequence"/>
</dbReference>
<feature type="transmembrane region" description="Helical" evidence="11">
    <location>
        <begin position="57"/>
        <end position="82"/>
    </location>
</feature>
<feature type="signal peptide" evidence="12">
    <location>
        <begin position="1"/>
        <end position="18"/>
    </location>
</feature>
<dbReference type="GO" id="GO:0032590">
    <property type="term" value="C:dendrite membrane"/>
    <property type="evidence" value="ECO:0007669"/>
    <property type="project" value="TreeGrafter"/>
</dbReference>
<dbReference type="FunFam" id="1.10.287.70:FF:000028">
    <property type="entry name" value="potassium voltage-gated channel subfamily D member 3"/>
    <property type="match status" value="1"/>
</dbReference>
<dbReference type="InterPro" id="IPR005821">
    <property type="entry name" value="Ion_trans_dom"/>
</dbReference>
<dbReference type="GO" id="GO:0032809">
    <property type="term" value="C:neuronal cell body membrane"/>
    <property type="evidence" value="ECO:0007669"/>
    <property type="project" value="TreeGrafter"/>
</dbReference>
<feature type="domain" description="Ion transport" evidence="13">
    <location>
        <begin position="2"/>
        <end position="92"/>
    </location>
</feature>
<evidence type="ECO:0000313" key="15">
    <source>
        <dbReference type="Proteomes" id="UP000593567"/>
    </source>
</evidence>
<proteinExistence type="predicted"/>
<accession>A0A7J7J079</accession>
<sequence>MLMLILSLIICFATIIYFAEQVYESPRNDFTSIPIGFWWAIVTMTTLGYGDKTPKTALGYVFGSICAITGVLLIALPIPIIVNNFSTYYNHAKAQGKLPKKRKVPLVGAADALKQQSEGISLQNLQYNLHSTSCSRMGSPDTEDINQILQGTRAAMKLSTALTAMIVTDQDAMMKKQWGN</sequence>
<keyword evidence="4 11" id="KW-0812">Transmembrane</keyword>
<keyword evidence="9 11" id="KW-0472">Membrane</keyword>
<dbReference type="AlphaFoldDB" id="A0A7J7J079"/>
<dbReference type="InterPro" id="IPR028325">
    <property type="entry name" value="VG_K_chnl"/>
</dbReference>
<dbReference type="Gene3D" id="1.10.287.70">
    <property type="match status" value="1"/>
</dbReference>
<evidence type="ECO:0000256" key="12">
    <source>
        <dbReference type="SAM" id="SignalP"/>
    </source>
</evidence>
<keyword evidence="3" id="KW-0633">Potassium transport</keyword>
<dbReference type="Pfam" id="PF00520">
    <property type="entry name" value="Ion_trans"/>
    <property type="match status" value="1"/>
</dbReference>
<evidence type="ECO:0000256" key="7">
    <source>
        <dbReference type="ARBA" id="ARBA00022989"/>
    </source>
</evidence>
<organism evidence="14 15">
    <name type="scientific">Bugula neritina</name>
    <name type="common">Brown bryozoan</name>
    <name type="synonym">Sertularia neritina</name>
    <dbReference type="NCBI Taxonomy" id="10212"/>
    <lineage>
        <taxon>Eukaryota</taxon>
        <taxon>Metazoa</taxon>
        <taxon>Spiralia</taxon>
        <taxon>Lophotrochozoa</taxon>
        <taxon>Bryozoa</taxon>
        <taxon>Gymnolaemata</taxon>
        <taxon>Cheilostomatida</taxon>
        <taxon>Flustrina</taxon>
        <taxon>Buguloidea</taxon>
        <taxon>Bugulidae</taxon>
        <taxon>Bugula</taxon>
    </lineage>
</organism>
<keyword evidence="2" id="KW-0813">Transport</keyword>
<keyword evidence="15" id="KW-1185">Reference proteome</keyword>
<evidence type="ECO:0000256" key="4">
    <source>
        <dbReference type="ARBA" id="ARBA00022692"/>
    </source>
</evidence>
<evidence type="ECO:0000256" key="1">
    <source>
        <dbReference type="ARBA" id="ARBA00004141"/>
    </source>
</evidence>
<keyword evidence="5" id="KW-0631">Potassium channel</keyword>
<name>A0A7J7J079_BUGNE</name>
<evidence type="ECO:0000256" key="10">
    <source>
        <dbReference type="ARBA" id="ARBA00023303"/>
    </source>
</evidence>
<dbReference type="GO" id="GO:0005251">
    <property type="term" value="F:delayed rectifier potassium channel activity"/>
    <property type="evidence" value="ECO:0007669"/>
    <property type="project" value="TreeGrafter"/>
</dbReference>
<feature type="chain" id="PRO_5029724499" description="Ion transport domain-containing protein" evidence="12">
    <location>
        <begin position="19"/>
        <end position="180"/>
    </location>
</feature>
<keyword evidence="8" id="KW-0406">Ion transport</keyword>
<evidence type="ECO:0000256" key="2">
    <source>
        <dbReference type="ARBA" id="ARBA00022448"/>
    </source>
</evidence>
<evidence type="ECO:0000256" key="3">
    <source>
        <dbReference type="ARBA" id="ARBA00022538"/>
    </source>
</evidence>
<reference evidence="14" key="1">
    <citation type="submission" date="2020-06" db="EMBL/GenBank/DDBJ databases">
        <title>Draft genome of Bugula neritina, a colonial animal packing powerful symbionts and potential medicines.</title>
        <authorList>
            <person name="Rayko M."/>
        </authorList>
    </citation>
    <scope>NUCLEOTIDE SEQUENCE [LARGE SCALE GENOMIC DNA]</scope>
    <source>
        <strain evidence="14">Kwan_BN1</strain>
    </source>
</reference>
<evidence type="ECO:0000256" key="9">
    <source>
        <dbReference type="ARBA" id="ARBA00023136"/>
    </source>
</evidence>
<feature type="transmembrane region" description="Helical" evidence="11">
    <location>
        <begin position="31"/>
        <end position="50"/>
    </location>
</feature>
<evidence type="ECO:0000256" key="6">
    <source>
        <dbReference type="ARBA" id="ARBA00022958"/>
    </source>
</evidence>
<keyword evidence="6" id="KW-0630">Potassium</keyword>
<comment type="caution">
    <text evidence="14">The sequence shown here is derived from an EMBL/GenBank/DDBJ whole genome shotgun (WGS) entry which is preliminary data.</text>
</comment>
<keyword evidence="7 11" id="KW-1133">Transmembrane helix</keyword>
<evidence type="ECO:0000256" key="8">
    <source>
        <dbReference type="ARBA" id="ARBA00023065"/>
    </source>
</evidence>
<evidence type="ECO:0000313" key="14">
    <source>
        <dbReference type="EMBL" id="KAF6019081.1"/>
    </source>
</evidence>
<gene>
    <name evidence="14" type="ORF">EB796_022612</name>
</gene>
<dbReference type="SUPFAM" id="SSF81324">
    <property type="entry name" value="Voltage-gated potassium channels"/>
    <property type="match status" value="1"/>
</dbReference>
<dbReference type="PANTHER" id="PTHR11537:SF252">
    <property type="entry name" value="POTASSIUM VOLTAGE-GATED CHANNEL PROTEIN SHAW"/>
    <property type="match status" value="1"/>
</dbReference>
<dbReference type="GO" id="GO:0008076">
    <property type="term" value="C:voltage-gated potassium channel complex"/>
    <property type="evidence" value="ECO:0007669"/>
    <property type="project" value="InterPro"/>
</dbReference>
<dbReference type="EMBL" id="VXIV02003255">
    <property type="protein sequence ID" value="KAF6019081.1"/>
    <property type="molecule type" value="Genomic_DNA"/>
</dbReference>
<keyword evidence="10" id="KW-0407">Ion channel</keyword>
<dbReference type="PANTHER" id="PTHR11537">
    <property type="entry name" value="VOLTAGE-GATED POTASSIUM CHANNEL"/>
    <property type="match status" value="1"/>
</dbReference>
<dbReference type="GO" id="GO:0001508">
    <property type="term" value="P:action potential"/>
    <property type="evidence" value="ECO:0007669"/>
    <property type="project" value="TreeGrafter"/>
</dbReference>
<dbReference type="GO" id="GO:0042734">
    <property type="term" value="C:presynaptic membrane"/>
    <property type="evidence" value="ECO:0007669"/>
    <property type="project" value="TreeGrafter"/>
</dbReference>
<dbReference type="OrthoDB" id="415460at2759"/>
<evidence type="ECO:0000259" key="13">
    <source>
        <dbReference type="Pfam" id="PF00520"/>
    </source>
</evidence>
<dbReference type="PRINTS" id="PR00169">
    <property type="entry name" value="KCHANNEL"/>
</dbReference>
<dbReference type="GO" id="GO:0043679">
    <property type="term" value="C:axon terminus"/>
    <property type="evidence" value="ECO:0007669"/>
    <property type="project" value="TreeGrafter"/>
</dbReference>